<proteinExistence type="predicted"/>
<dbReference type="EMBL" id="JBHTHU010000005">
    <property type="protein sequence ID" value="MFD0749817.1"/>
    <property type="molecule type" value="Genomic_DNA"/>
</dbReference>
<comment type="caution">
    <text evidence="2">The sequence shown here is derived from an EMBL/GenBank/DDBJ whole genome shotgun (WGS) entry which is preliminary data.</text>
</comment>
<evidence type="ECO:0000313" key="3">
    <source>
        <dbReference type="Proteomes" id="UP001596958"/>
    </source>
</evidence>
<keyword evidence="3" id="KW-1185">Reference proteome</keyword>
<gene>
    <name evidence="2" type="ORF">ACFQZS_06665</name>
</gene>
<accession>A0ABW2YWR1</accession>
<dbReference type="InterPro" id="IPR037401">
    <property type="entry name" value="SnoaL-like"/>
</dbReference>
<feature type="domain" description="SnoaL-like" evidence="1">
    <location>
        <begin position="11"/>
        <end position="134"/>
    </location>
</feature>
<protein>
    <submittedName>
        <fullName evidence="2">YybH family protein</fullName>
    </submittedName>
</protein>
<dbReference type="Proteomes" id="UP001596958">
    <property type="component" value="Unassembled WGS sequence"/>
</dbReference>
<reference evidence="3" key="1">
    <citation type="journal article" date="2019" name="Int. J. Syst. Evol. Microbiol.">
        <title>The Global Catalogue of Microorganisms (GCM) 10K type strain sequencing project: providing services to taxonomists for standard genome sequencing and annotation.</title>
        <authorList>
            <consortium name="The Broad Institute Genomics Platform"/>
            <consortium name="The Broad Institute Genome Sequencing Center for Infectious Disease"/>
            <person name="Wu L."/>
            <person name="Ma J."/>
        </authorList>
    </citation>
    <scope>NUCLEOTIDE SEQUENCE [LARGE SCALE GENOMIC DNA]</scope>
    <source>
        <strain evidence="3">CCUG 63418</strain>
    </source>
</reference>
<dbReference type="RefSeq" id="WP_377098505.1">
    <property type="nucleotide sequence ID" value="NZ_JBHTHU010000005.1"/>
</dbReference>
<name>A0ABW2YWR1_9SPHI</name>
<evidence type="ECO:0000313" key="2">
    <source>
        <dbReference type="EMBL" id="MFD0749817.1"/>
    </source>
</evidence>
<dbReference type="Pfam" id="PF13474">
    <property type="entry name" value="SnoaL_3"/>
    <property type="match status" value="1"/>
</dbReference>
<organism evidence="2 3">
    <name type="scientific">Mucilaginibacter calamicampi</name>
    <dbReference type="NCBI Taxonomy" id="1302352"/>
    <lineage>
        <taxon>Bacteria</taxon>
        <taxon>Pseudomonadati</taxon>
        <taxon>Bacteroidota</taxon>
        <taxon>Sphingobacteriia</taxon>
        <taxon>Sphingobacteriales</taxon>
        <taxon>Sphingobacteriaceae</taxon>
        <taxon>Mucilaginibacter</taxon>
    </lineage>
</organism>
<dbReference type="InterPro" id="IPR032710">
    <property type="entry name" value="NTF2-like_dom_sf"/>
</dbReference>
<dbReference type="SUPFAM" id="SSF54427">
    <property type="entry name" value="NTF2-like"/>
    <property type="match status" value="1"/>
</dbReference>
<sequence>MKTIEGDEELIKKLTENFVAAFNSGNVDAMMSNYVPDESFVIFDVVPRAEYCGAEVYRGYWLEMFSHFEGKPHLSIKDQGITVGGDAGFGYSFQHVTGKSKQGDEVNRTVRVTNGYRKIGDNWLIALEHVSIPVDLKTGMAVFQ</sequence>
<evidence type="ECO:0000259" key="1">
    <source>
        <dbReference type="Pfam" id="PF13474"/>
    </source>
</evidence>
<dbReference type="Gene3D" id="3.10.450.50">
    <property type="match status" value="1"/>
</dbReference>